<name>A0A085BIC4_9FLAO</name>
<dbReference type="EMBL" id="JPLY01000003">
    <property type="protein sequence ID" value="KFC22219.1"/>
    <property type="molecule type" value="Genomic_DNA"/>
</dbReference>
<keyword evidence="2" id="KW-1185">Reference proteome</keyword>
<dbReference type="RefSeq" id="WP_034975722.1">
    <property type="nucleotide sequence ID" value="NZ_FOFI01000003.1"/>
</dbReference>
<evidence type="ECO:0000313" key="2">
    <source>
        <dbReference type="Proteomes" id="UP000028623"/>
    </source>
</evidence>
<accession>A0A085BIC4</accession>
<dbReference type="OrthoDB" id="1237882at2"/>
<dbReference type="AlphaFoldDB" id="A0A085BIC4"/>
<dbReference type="Proteomes" id="UP000028623">
    <property type="component" value="Unassembled WGS sequence"/>
</dbReference>
<evidence type="ECO:0000313" key="1">
    <source>
        <dbReference type="EMBL" id="KFC22219.1"/>
    </source>
</evidence>
<sequence>MKKNNLLNKVAEFFTSPSSKKTSSKKITGFQLAKSLVILMFIFNCFSFSNAQSKPFSAYEKTLDTIVKKYDPKHPNYKFLKLFVDNFKNAKKTDAENLTKIVTGIGFYLDYDNTDLDIYPAIFSHRNGKVDISGLRSPTTKKPSEEMKEYANIYLNNWKEIGQTKTFKWLITHVPAANSLLTEMTYEHKVNSYDDVSFIRGDNDWMYAVSFGNYGIGMYAFKLSMADEEISGSAVIEKIKEEKDAEFRIFLDEYPFAHYSNSVDILVNHLRERSSLSKDQSFLRNTESIKKELDREKLANYAPMLNYLLEYKFPSEMLVDGNVNIDKYGLKHFSAHTLGDYYFSQKNYSNAIDLYKKSVLNFPPDNDDDEIRSDTNNALLSIAKAYHHQNKRNESYASFLGILFSENELTRVQSQILTQYLTDSKEDKKLFKADLEKAIMSIKKMKGNYYSFNFRKSESFFYTERSVENKNDEIKKSNFYRSLN</sequence>
<reference evidence="1 2" key="1">
    <citation type="submission" date="2014-07" db="EMBL/GenBank/DDBJ databases">
        <title>Epilithonimonas lactis LMG 22401 Genome.</title>
        <authorList>
            <person name="Pipes S.E."/>
            <person name="Stropko S.J."/>
        </authorList>
    </citation>
    <scope>NUCLEOTIDE SEQUENCE [LARGE SCALE GENOMIC DNA]</scope>
    <source>
        <strain evidence="1 2">LMG 24401</strain>
    </source>
</reference>
<dbReference type="Gene3D" id="1.25.40.10">
    <property type="entry name" value="Tetratricopeptide repeat domain"/>
    <property type="match status" value="1"/>
</dbReference>
<protein>
    <recommendedName>
        <fullName evidence="3">Tetratricopeptide repeat protein</fullName>
    </recommendedName>
</protein>
<dbReference type="eggNOG" id="COG4886">
    <property type="taxonomic scope" value="Bacteria"/>
</dbReference>
<dbReference type="InterPro" id="IPR011990">
    <property type="entry name" value="TPR-like_helical_dom_sf"/>
</dbReference>
<dbReference type="STRING" id="421072.SAMN04488097_2565"/>
<organism evidence="1 2">
    <name type="scientific">Epilithonimonas lactis</name>
    <dbReference type="NCBI Taxonomy" id="421072"/>
    <lineage>
        <taxon>Bacteria</taxon>
        <taxon>Pseudomonadati</taxon>
        <taxon>Bacteroidota</taxon>
        <taxon>Flavobacteriia</taxon>
        <taxon>Flavobacteriales</taxon>
        <taxon>Weeksellaceae</taxon>
        <taxon>Chryseobacterium group</taxon>
        <taxon>Epilithonimonas</taxon>
    </lineage>
</organism>
<proteinExistence type="predicted"/>
<dbReference type="SUPFAM" id="SSF48452">
    <property type="entry name" value="TPR-like"/>
    <property type="match status" value="1"/>
</dbReference>
<gene>
    <name evidence="1" type="ORF">IO89_09745</name>
</gene>
<evidence type="ECO:0008006" key="3">
    <source>
        <dbReference type="Google" id="ProtNLM"/>
    </source>
</evidence>
<comment type="caution">
    <text evidence="1">The sequence shown here is derived from an EMBL/GenBank/DDBJ whole genome shotgun (WGS) entry which is preliminary data.</text>
</comment>